<accession>A0AAA9TKE8</accession>
<evidence type="ECO:0000313" key="1">
    <source>
        <dbReference type="Ensembl" id="ENSBTAP00000098923.1"/>
    </source>
</evidence>
<organism evidence="1 2">
    <name type="scientific">Bos taurus</name>
    <name type="common">Bovine</name>
    <dbReference type="NCBI Taxonomy" id="9913"/>
    <lineage>
        <taxon>Eukaryota</taxon>
        <taxon>Metazoa</taxon>
        <taxon>Chordata</taxon>
        <taxon>Craniata</taxon>
        <taxon>Vertebrata</taxon>
        <taxon>Euteleostomi</taxon>
        <taxon>Mammalia</taxon>
        <taxon>Eutheria</taxon>
        <taxon>Laurasiatheria</taxon>
        <taxon>Artiodactyla</taxon>
        <taxon>Ruminantia</taxon>
        <taxon>Pecora</taxon>
        <taxon>Bovidae</taxon>
        <taxon>Bovinae</taxon>
        <taxon>Bos</taxon>
    </lineage>
</organism>
<protein>
    <submittedName>
        <fullName evidence="1">Chromosome 5 C12orf75 homolog</fullName>
    </submittedName>
</protein>
<sequence length="70" mass="8171">MGCGNSTAASAGAGQETMEECMLVYHLKLSIWCPIRQRLCRKIRRRKYHDSIIKSLFIKIWMKFFPHGIL</sequence>
<dbReference type="Ensembl" id="ENSBTAT00000123228.1">
    <property type="protein sequence ID" value="ENSBTAP00000098923.1"/>
    <property type="gene ID" value="ENSBTAG00000058538.2"/>
</dbReference>
<reference evidence="1" key="2">
    <citation type="submission" date="2025-08" db="UniProtKB">
        <authorList>
            <consortium name="Ensembl"/>
        </authorList>
    </citation>
    <scope>IDENTIFICATION</scope>
    <source>
        <strain evidence="1">Hereford</strain>
    </source>
</reference>
<evidence type="ECO:0000313" key="2">
    <source>
        <dbReference type="Proteomes" id="UP000009136"/>
    </source>
</evidence>
<dbReference type="GeneTree" id="ENSGT00970000197072"/>
<dbReference type="Proteomes" id="UP000009136">
    <property type="component" value="Chromosome 5"/>
</dbReference>
<name>A0AAA9TKE8_BOVIN</name>
<gene>
    <name evidence="1" type="primary">C5H12orf75</name>
</gene>
<dbReference type="AlphaFoldDB" id="A0AAA9TKE8"/>
<keyword evidence="2" id="KW-1185">Reference proteome</keyword>
<reference evidence="1" key="3">
    <citation type="submission" date="2025-09" db="UniProtKB">
        <authorList>
            <consortium name="Ensembl"/>
        </authorList>
    </citation>
    <scope>IDENTIFICATION</scope>
    <source>
        <strain evidence="1">Hereford</strain>
    </source>
</reference>
<proteinExistence type="predicted"/>
<reference evidence="1" key="1">
    <citation type="submission" date="2018-03" db="EMBL/GenBank/DDBJ databases">
        <title>ARS-UCD1.2.</title>
        <authorList>
            <person name="Rosen B.D."/>
            <person name="Bickhart D.M."/>
            <person name="Koren S."/>
            <person name="Schnabel R.D."/>
            <person name="Hall R."/>
            <person name="Zimin A."/>
            <person name="Dreischer C."/>
            <person name="Schultheiss S."/>
            <person name="Schroeder S.G."/>
            <person name="Elsik C.G."/>
            <person name="Couldrey C."/>
            <person name="Liu G.E."/>
            <person name="Van Tassell C.P."/>
            <person name="Phillippy A.M."/>
            <person name="Smith T.P.L."/>
            <person name="Medrano J.F."/>
        </authorList>
    </citation>
    <scope>NUCLEOTIDE SEQUENCE [LARGE SCALE GENOMIC DNA]</scope>
    <source>
        <strain evidence="1">Hereford</strain>
    </source>
</reference>